<reference evidence="9 10" key="1">
    <citation type="submission" date="2020-08" db="EMBL/GenBank/DDBJ databases">
        <title>Plant Genome Project.</title>
        <authorList>
            <person name="Zhang R.-G."/>
        </authorList>
    </citation>
    <scope>NUCLEOTIDE SEQUENCE [LARGE SCALE GENOMIC DNA]</scope>
    <source>
        <tissue evidence="9">Rhizome</tissue>
    </source>
</reference>
<evidence type="ECO:0000256" key="1">
    <source>
        <dbReference type="ARBA" id="ARBA00004477"/>
    </source>
</evidence>
<dbReference type="Pfam" id="PF02453">
    <property type="entry name" value="Reticulon"/>
    <property type="match status" value="1"/>
</dbReference>
<feature type="transmembrane region" description="Helical" evidence="6">
    <location>
        <begin position="444"/>
        <end position="473"/>
    </location>
</feature>
<evidence type="ECO:0000256" key="5">
    <source>
        <dbReference type="ARBA" id="ARBA00023136"/>
    </source>
</evidence>
<name>A0A8J5HVY4_ZINOF</name>
<keyword evidence="4 6" id="KW-1133">Transmembrane helix</keyword>
<dbReference type="EMBL" id="JACMSC010000002">
    <property type="protein sequence ID" value="KAG6532877.1"/>
    <property type="molecule type" value="Genomic_DNA"/>
</dbReference>
<gene>
    <name evidence="9" type="ORF">ZIOFF_006736</name>
</gene>
<feature type="transmembrane region" description="Helical" evidence="6">
    <location>
        <begin position="302"/>
        <end position="321"/>
    </location>
</feature>
<dbReference type="InterPro" id="IPR003388">
    <property type="entry name" value="Reticulon"/>
</dbReference>
<protein>
    <recommendedName>
        <fullName evidence="6">Reticulon-like protein</fullName>
    </recommendedName>
</protein>
<proteinExistence type="predicted"/>
<evidence type="ECO:0000256" key="6">
    <source>
        <dbReference type="RuleBase" id="RU363132"/>
    </source>
</evidence>
<dbReference type="InterPro" id="IPR044647">
    <property type="entry name" value="RTNLB17/18/21"/>
</dbReference>
<keyword evidence="10" id="KW-1185">Reference proteome</keyword>
<feature type="region of interest" description="Disordered" evidence="7">
    <location>
        <begin position="169"/>
        <end position="223"/>
    </location>
</feature>
<keyword evidence="5 6" id="KW-0472">Membrane</keyword>
<evidence type="ECO:0000259" key="8">
    <source>
        <dbReference type="PROSITE" id="PS50845"/>
    </source>
</evidence>
<evidence type="ECO:0000313" key="10">
    <source>
        <dbReference type="Proteomes" id="UP000734854"/>
    </source>
</evidence>
<dbReference type="AlphaFoldDB" id="A0A8J5HVY4"/>
<feature type="compositionally biased region" description="Basic and acidic residues" evidence="7">
    <location>
        <begin position="169"/>
        <end position="181"/>
    </location>
</feature>
<comment type="caution">
    <text evidence="9">The sequence shown here is derived from an EMBL/GenBank/DDBJ whole genome shotgun (WGS) entry which is preliminary data.</text>
</comment>
<dbReference type="PROSITE" id="PS50845">
    <property type="entry name" value="RETICULON"/>
    <property type="match status" value="1"/>
</dbReference>
<keyword evidence="2 6" id="KW-0812">Transmembrane</keyword>
<evidence type="ECO:0000256" key="2">
    <source>
        <dbReference type="ARBA" id="ARBA00022692"/>
    </source>
</evidence>
<feature type="domain" description="Reticulon" evidence="8">
    <location>
        <begin position="267"/>
        <end position="421"/>
    </location>
</feature>
<dbReference type="GO" id="GO:0005789">
    <property type="term" value="C:endoplasmic reticulum membrane"/>
    <property type="evidence" value="ECO:0007669"/>
    <property type="project" value="UniProtKB-SubCell"/>
</dbReference>
<evidence type="ECO:0000256" key="7">
    <source>
        <dbReference type="SAM" id="MobiDB-lite"/>
    </source>
</evidence>
<evidence type="ECO:0000313" key="9">
    <source>
        <dbReference type="EMBL" id="KAG6532877.1"/>
    </source>
</evidence>
<organism evidence="9 10">
    <name type="scientific">Zingiber officinale</name>
    <name type="common">Ginger</name>
    <name type="synonym">Amomum zingiber</name>
    <dbReference type="NCBI Taxonomy" id="94328"/>
    <lineage>
        <taxon>Eukaryota</taxon>
        <taxon>Viridiplantae</taxon>
        <taxon>Streptophyta</taxon>
        <taxon>Embryophyta</taxon>
        <taxon>Tracheophyta</taxon>
        <taxon>Spermatophyta</taxon>
        <taxon>Magnoliopsida</taxon>
        <taxon>Liliopsida</taxon>
        <taxon>Zingiberales</taxon>
        <taxon>Zingiberaceae</taxon>
        <taxon>Zingiber</taxon>
    </lineage>
</organism>
<dbReference type="PANTHER" id="PTHR46626:SF1">
    <property type="entry name" value="RETICULON-LIKE PROTEIN B21"/>
    <property type="match status" value="1"/>
</dbReference>
<evidence type="ECO:0000256" key="4">
    <source>
        <dbReference type="ARBA" id="ARBA00022989"/>
    </source>
</evidence>
<dbReference type="Proteomes" id="UP000734854">
    <property type="component" value="Unassembled WGS sequence"/>
</dbReference>
<keyword evidence="3 6" id="KW-0256">Endoplasmic reticulum</keyword>
<evidence type="ECO:0000256" key="3">
    <source>
        <dbReference type="ARBA" id="ARBA00022824"/>
    </source>
</evidence>
<accession>A0A8J5HVY4</accession>
<comment type="subcellular location">
    <subcellularLocation>
        <location evidence="1 6">Endoplasmic reticulum membrane</location>
        <topology evidence="1 6">Multi-pass membrane protein</topology>
    </subcellularLocation>
</comment>
<feature type="transmembrane region" description="Helical" evidence="6">
    <location>
        <begin position="381"/>
        <end position="399"/>
    </location>
</feature>
<dbReference type="PANTHER" id="PTHR46626">
    <property type="entry name" value="RETICULON-LIKE PROTEIN B17"/>
    <property type="match status" value="1"/>
</dbReference>
<sequence>MQGASRRRALASSGVVAGSVWEARMRVDAVNGGVKVFNAGGGDGDGDEEGMRVYRRLRRNQSDSIASARKRRIWTPPLVEGRSPIQLRKAREATLLAIGDGGEGAMVDVGIEDDDRWKSFDDKEMDLPAERRNTVVDEEEKTINQVHETPVSSPAVDKFHDCLAPSQDAEQRKGLNHRTADPDPADPPVLKFGKKSNRPLILPSPAPEKKMMNQSVTDPDPADTNPYAGKKLNRFTINPDPVGTPSFDGASELYETSKKNHNRLQSIVDLVMWRDVPRTALVFGLGTFILVSSSYAEDLNFRLISATSYSGLIYLALIFIYKSILRRGELEYDERDERYMVGEEEAIWILRLLLPYLNEVLFKMRVLFSGDPAAIMKAKMAVLLFVMAKCGGSITIWTLSKLMFFGVFAVPKIYTSYTTQLLKFGKFWRERLRDGWESCTYKKAVAAAIFTIIWSISSTAGRTWAVFMLAVAFKLYQQRLSHDCNNQEAEVMAEEVAMAQEEVPKAGHHRYSGP</sequence>